<evidence type="ECO:0000256" key="1">
    <source>
        <dbReference type="ARBA" id="ARBA00004141"/>
    </source>
</evidence>
<sequence length="540" mass="59073">MAFKDSTLAKYIKNIKSSPRPLISNKNLILTSLVYAAAGIPLCWDQGSVSTITSLPGFQHAFGISSATNPKQVSDFISLVYVGASVGAASTYFVNDVWGRLWAFRFYGLIWIIGQLMAVASSGNIGAMYAARIIAGLGIGPMTVIGPVALSEVAPAEIRGLITSWFSVIMLLTLTTAAFTVFGCFHMAASSLQWRIPFFAPTIVMALVIVASFFILESPRWLFLVDRNEEAIEVLVKLRGLPLEHPRVQSEVEEIKKSIIKEREASGSAKPGSFAALRGVCKEMFLVKANLRRTQQGMVSYALAQLSGANSITTYLVPVLSLIGVKGGTTNSLLYAGLYSMAKFFYTLIASFFFVDALGRRNSLFIGITVQMISHIYISVFIKFNQTTGTSHAAGQAALAAIFLHGFGYAVGLLILPYVFVSELWPNQLRSFGAAITQCFHWIFFFGVNKGVPSLLASTHNWGAFLFFAGWCFLALLYTFFTVPETAGLDMERIDELFEGPWWNQYKRAKTMTRDPAILEATDSNAIGAESGKVTDHVKV</sequence>
<comment type="subcellular location">
    <subcellularLocation>
        <location evidence="1">Membrane</location>
        <topology evidence="1">Multi-pass membrane protein</topology>
    </subcellularLocation>
</comment>
<organism evidence="9 10">
    <name type="scientific">Phaeoacremonium minimum (strain UCR-PA7)</name>
    <name type="common">Esca disease fungus</name>
    <name type="synonym">Togninia minima</name>
    <dbReference type="NCBI Taxonomy" id="1286976"/>
    <lineage>
        <taxon>Eukaryota</taxon>
        <taxon>Fungi</taxon>
        <taxon>Dikarya</taxon>
        <taxon>Ascomycota</taxon>
        <taxon>Pezizomycotina</taxon>
        <taxon>Sordariomycetes</taxon>
        <taxon>Sordariomycetidae</taxon>
        <taxon>Togniniales</taxon>
        <taxon>Togniniaceae</taxon>
        <taxon>Phaeoacremonium</taxon>
    </lineage>
</organism>
<feature type="transmembrane region" description="Helical" evidence="7">
    <location>
        <begin position="464"/>
        <end position="483"/>
    </location>
</feature>
<evidence type="ECO:0000256" key="5">
    <source>
        <dbReference type="ARBA" id="ARBA00022989"/>
    </source>
</evidence>
<evidence type="ECO:0000313" key="10">
    <source>
        <dbReference type="Proteomes" id="UP000014074"/>
    </source>
</evidence>
<evidence type="ECO:0000256" key="4">
    <source>
        <dbReference type="ARBA" id="ARBA00022692"/>
    </source>
</evidence>
<dbReference type="KEGG" id="tmn:UCRPA7_1173"/>
<dbReference type="PANTHER" id="PTHR48022:SF59">
    <property type="entry name" value="MAJOR FACILITATOR SUPERFAMILY (MFS) PROFILE DOMAIN-CONTAINING PROTEIN"/>
    <property type="match status" value="1"/>
</dbReference>
<reference evidence="10" key="1">
    <citation type="journal article" date="2013" name="Genome Announc.">
        <title>Draft genome sequence of the ascomycete Phaeoacremonium aleophilum strain UCR-PA7, a causal agent of the esca disease complex in grapevines.</title>
        <authorList>
            <person name="Blanco-Ulate B."/>
            <person name="Rolshausen P."/>
            <person name="Cantu D."/>
        </authorList>
    </citation>
    <scope>NUCLEOTIDE SEQUENCE [LARGE SCALE GENOMIC DNA]</scope>
    <source>
        <strain evidence="10">UCR-PA7</strain>
    </source>
</reference>
<dbReference type="InterPro" id="IPR003663">
    <property type="entry name" value="Sugar/inositol_transpt"/>
</dbReference>
<dbReference type="GO" id="GO:0005351">
    <property type="term" value="F:carbohydrate:proton symporter activity"/>
    <property type="evidence" value="ECO:0007669"/>
    <property type="project" value="TreeGrafter"/>
</dbReference>
<dbReference type="InterPro" id="IPR005828">
    <property type="entry name" value="MFS_sugar_transport-like"/>
</dbReference>
<feature type="transmembrane region" description="Helical" evidence="7">
    <location>
        <begin position="298"/>
        <end position="321"/>
    </location>
</feature>
<keyword evidence="3" id="KW-0813">Transport</keyword>
<comment type="similarity">
    <text evidence="2">Belongs to the major facilitator superfamily. Sugar transporter (TC 2.A.1.1) family.</text>
</comment>
<dbReference type="PRINTS" id="PR00171">
    <property type="entry name" value="SUGRTRNSPORT"/>
</dbReference>
<feature type="domain" description="Major facilitator superfamily (MFS) profile" evidence="8">
    <location>
        <begin position="31"/>
        <end position="487"/>
    </location>
</feature>
<keyword evidence="10" id="KW-1185">Reference proteome</keyword>
<feature type="transmembrane region" description="Helical" evidence="7">
    <location>
        <begin position="162"/>
        <end position="188"/>
    </location>
</feature>
<dbReference type="eggNOG" id="KOG0254">
    <property type="taxonomic scope" value="Eukaryota"/>
</dbReference>
<evidence type="ECO:0000313" key="9">
    <source>
        <dbReference type="EMBL" id="EOO03287.1"/>
    </source>
</evidence>
<dbReference type="HOGENOM" id="CLU_001265_30_12_1"/>
<keyword evidence="6 7" id="KW-0472">Membrane</keyword>
<protein>
    <submittedName>
        <fullName evidence="9">Putative mfs quinate transporter protein</fullName>
    </submittedName>
</protein>
<dbReference type="InterPro" id="IPR005829">
    <property type="entry name" value="Sugar_transporter_CS"/>
</dbReference>
<feature type="transmembrane region" description="Helical" evidence="7">
    <location>
        <begin position="106"/>
        <end position="123"/>
    </location>
</feature>
<feature type="transmembrane region" description="Helical" evidence="7">
    <location>
        <begin position="362"/>
        <end position="382"/>
    </location>
</feature>
<feature type="transmembrane region" description="Helical" evidence="7">
    <location>
        <begin position="394"/>
        <end position="420"/>
    </location>
</feature>
<dbReference type="Pfam" id="PF00083">
    <property type="entry name" value="Sugar_tr"/>
    <property type="match status" value="1"/>
</dbReference>
<evidence type="ECO:0000256" key="2">
    <source>
        <dbReference type="ARBA" id="ARBA00010992"/>
    </source>
</evidence>
<dbReference type="RefSeq" id="XP_007911951.1">
    <property type="nucleotide sequence ID" value="XM_007913760.1"/>
</dbReference>
<proteinExistence type="inferred from homology"/>
<dbReference type="SUPFAM" id="SSF103473">
    <property type="entry name" value="MFS general substrate transporter"/>
    <property type="match status" value="1"/>
</dbReference>
<dbReference type="InterPro" id="IPR050360">
    <property type="entry name" value="MFS_Sugar_Transporters"/>
</dbReference>
<gene>
    <name evidence="9" type="ORF">UCRPA7_1173</name>
</gene>
<evidence type="ECO:0000256" key="6">
    <source>
        <dbReference type="ARBA" id="ARBA00023136"/>
    </source>
</evidence>
<dbReference type="GO" id="GO:0016020">
    <property type="term" value="C:membrane"/>
    <property type="evidence" value="ECO:0007669"/>
    <property type="project" value="UniProtKB-SubCell"/>
</dbReference>
<feature type="transmembrane region" description="Helical" evidence="7">
    <location>
        <begin position="333"/>
        <end position="355"/>
    </location>
</feature>
<dbReference type="PROSITE" id="PS00216">
    <property type="entry name" value="SUGAR_TRANSPORT_1"/>
    <property type="match status" value="1"/>
</dbReference>
<dbReference type="AlphaFoldDB" id="R8BVA5"/>
<dbReference type="OrthoDB" id="5296287at2759"/>
<feature type="transmembrane region" description="Helical" evidence="7">
    <location>
        <begin position="432"/>
        <end position="452"/>
    </location>
</feature>
<dbReference type="EMBL" id="KB932835">
    <property type="protein sequence ID" value="EOO03287.1"/>
    <property type="molecule type" value="Genomic_DNA"/>
</dbReference>
<evidence type="ECO:0000259" key="8">
    <source>
        <dbReference type="PROSITE" id="PS50850"/>
    </source>
</evidence>
<feature type="transmembrane region" description="Helical" evidence="7">
    <location>
        <begin position="129"/>
        <end position="150"/>
    </location>
</feature>
<evidence type="ECO:0000256" key="3">
    <source>
        <dbReference type="ARBA" id="ARBA00022448"/>
    </source>
</evidence>
<dbReference type="Proteomes" id="UP000014074">
    <property type="component" value="Unassembled WGS sequence"/>
</dbReference>
<name>R8BVA5_PHAM7</name>
<dbReference type="PROSITE" id="PS50850">
    <property type="entry name" value="MFS"/>
    <property type="match status" value="1"/>
</dbReference>
<dbReference type="GeneID" id="19321298"/>
<dbReference type="PANTHER" id="PTHR48022">
    <property type="entry name" value="PLASTIDIC GLUCOSE TRANSPORTER 4"/>
    <property type="match status" value="1"/>
</dbReference>
<keyword evidence="4 7" id="KW-0812">Transmembrane</keyword>
<dbReference type="Gene3D" id="1.20.1250.20">
    <property type="entry name" value="MFS general substrate transporter like domains"/>
    <property type="match status" value="1"/>
</dbReference>
<feature type="transmembrane region" description="Helical" evidence="7">
    <location>
        <begin position="194"/>
        <end position="216"/>
    </location>
</feature>
<feature type="transmembrane region" description="Helical" evidence="7">
    <location>
        <begin position="76"/>
        <end position="94"/>
    </location>
</feature>
<dbReference type="InterPro" id="IPR036259">
    <property type="entry name" value="MFS_trans_sf"/>
</dbReference>
<keyword evidence="5 7" id="KW-1133">Transmembrane helix</keyword>
<dbReference type="InterPro" id="IPR020846">
    <property type="entry name" value="MFS_dom"/>
</dbReference>
<accession>R8BVA5</accession>
<evidence type="ECO:0000256" key="7">
    <source>
        <dbReference type="SAM" id="Phobius"/>
    </source>
</evidence>